<evidence type="ECO:0000256" key="5">
    <source>
        <dbReference type="PROSITE-ProRule" id="PRU01240"/>
    </source>
</evidence>
<name>A0ABQ1FUI7_9GAMM</name>
<evidence type="ECO:0000313" key="8">
    <source>
        <dbReference type="EMBL" id="GGA30051.1"/>
    </source>
</evidence>
<evidence type="ECO:0000313" key="9">
    <source>
        <dbReference type="Proteomes" id="UP000620046"/>
    </source>
</evidence>
<dbReference type="PANTHER" id="PTHR43806:SF11">
    <property type="entry name" value="CEREVISIN-RELATED"/>
    <property type="match status" value="1"/>
</dbReference>
<dbReference type="Proteomes" id="UP000620046">
    <property type="component" value="Unassembled WGS sequence"/>
</dbReference>
<dbReference type="InterPro" id="IPR050131">
    <property type="entry name" value="Peptidase_S8_subtilisin-like"/>
</dbReference>
<protein>
    <submittedName>
        <fullName evidence="8">Serine protease</fullName>
    </submittedName>
</protein>
<sequence length="415" mass="43920">MMRIWLLAAALCVLGPWAAVRAETQPPTQVLVMLRAAAPHLRAADGYAVGYTASPDENARMHTAREIAQHYGLHIVDSWPMPALGLDCFVMRLAPGMSASDVTQQLAQDARVESAEPRQAFHTLAKDDPLYALQPVAKPWHLAELHAVASGRHVTIAEVDSGVDTSNPDLTGQVLEQRNFVDDGDYRAELHGTEVAGIIVAREGNGVGIAGVAPQAQLLALRACWQLAQGSAASACDSFTLAKALQYALEKHVQIINLSLTGPDDRLLQRLLDAALAQRVAVVVAVDDSAADGGFPASYKGVLAVAGERSPAQARDVLLAPAEDIPTTQPGARWNLVNGSSFAAAEVSGLVALLHELSPDITLTQLHDALHARTALGLVSMRPKTIDACAAVAQVSQRCICDCAATHASLGEPRR</sequence>
<feature type="chain" id="PRO_5047437914" evidence="6">
    <location>
        <begin position="22"/>
        <end position="415"/>
    </location>
</feature>
<evidence type="ECO:0000256" key="2">
    <source>
        <dbReference type="ARBA" id="ARBA00022670"/>
    </source>
</evidence>
<evidence type="ECO:0000256" key="3">
    <source>
        <dbReference type="ARBA" id="ARBA00022801"/>
    </source>
</evidence>
<dbReference type="Gene3D" id="3.40.50.200">
    <property type="entry name" value="Peptidase S8/S53 domain"/>
    <property type="match status" value="1"/>
</dbReference>
<comment type="caution">
    <text evidence="8">The sequence shown here is derived from an EMBL/GenBank/DDBJ whole genome shotgun (WGS) entry which is preliminary data.</text>
</comment>
<dbReference type="EMBL" id="BMJA01000001">
    <property type="protein sequence ID" value="GGA30051.1"/>
    <property type="molecule type" value="Genomic_DNA"/>
</dbReference>
<keyword evidence="3 5" id="KW-0378">Hydrolase</keyword>
<dbReference type="SUPFAM" id="SSF52743">
    <property type="entry name" value="Subtilisin-like"/>
    <property type="match status" value="1"/>
</dbReference>
<dbReference type="PROSITE" id="PS51892">
    <property type="entry name" value="SUBTILASE"/>
    <property type="match status" value="1"/>
</dbReference>
<dbReference type="InterPro" id="IPR000209">
    <property type="entry name" value="Peptidase_S8/S53_dom"/>
</dbReference>
<dbReference type="Pfam" id="PF00082">
    <property type="entry name" value="Peptidase_S8"/>
    <property type="match status" value="1"/>
</dbReference>
<dbReference type="PRINTS" id="PR00723">
    <property type="entry name" value="SUBTILISIN"/>
</dbReference>
<dbReference type="PANTHER" id="PTHR43806">
    <property type="entry name" value="PEPTIDASE S8"/>
    <property type="match status" value="1"/>
</dbReference>
<accession>A0ABQ1FUI7</accession>
<evidence type="ECO:0000256" key="1">
    <source>
        <dbReference type="ARBA" id="ARBA00011073"/>
    </source>
</evidence>
<gene>
    <name evidence="8" type="ORF">GCM10010981_18780</name>
</gene>
<feature type="active site" description="Charge relay system" evidence="5">
    <location>
        <position position="341"/>
    </location>
</feature>
<proteinExistence type="inferred from homology"/>
<feature type="active site" description="Charge relay system" evidence="5">
    <location>
        <position position="191"/>
    </location>
</feature>
<dbReference type="PROSITE" id="PS00137">
    <property type="entry name" value="SUBTILASE_HIS"/>
    <property type="match status" value="1"/>
</dbReference>
<reference evidence="9" key="1">
    <citation type="journal article" date="2019" name="Int. J. Syst. Evol. Microbiol.">
        <title>The Global Catalogue of Microorganisms (GCM) 10K type strain sequencing project: providing services to taxonomists for standard genome sequencing and annotation.</title>
        <authorList>
            <consortium name="The Broad Institute Genomics Platform"/>
            <consortium name="The Broad Institute Genome Sequencing Center for Infectious Disease"/>
            <person name="Wu L."/>
            <person name="Ma J."/>
        </authorList>
    </citation>
    <scope>NUCLEOTIDE SEQUENCE [LARGE SCALE GENOMIC DNA]</scope>
    <source>
        <strain evidence="9">CGMCC 1.15439</strain>
    </source>
</reference>
<dbReference type="RefSeq" id="WP_188793941.1">
    <property type="nucleotide sequence ID" value="NZ_BMJA01000001.1"/>
</dbReference>
<evidence type="ECO:0000259" key="7">
    <source>
        <dbReference type="Pfam" id="PF00082"/>
    </source>
</evidence>
<feature type="domain" description="Peptidase S8/S53" evidence="7">
    <location>
        <begin position="151"/>
        <end position="370"/>
    </location>
</feature>
<keyword evidence="4 5" id="KW-0720">Serine protease</keyword>
<evidence type="ECO:0000256" key="6">
    <source>
        <dbReference type="SAM" id="SignalP"/>
    </source>
</evidence>
<dbReference type="InterPro" id="IPR036852">
    <property type="entry name" value="Peptidase_S8/S53_dom_sf"/>
</dbReference>
<dbReference type="InterPro" id="IPR022398">
    <property type="entry name" value="Peptidase_S8_His-AS"/>
</dbReference>
<dbReference type="InterPro" id="IPR015500">
    <property type="entry name" value="Peptidase_S8_subtilisin-rel"/>
</dbReference>
<evidence type="ECO:0000256" key="4">
    <source>
        <dbReference type="ARBA" id="ARBA00022825"/>
    </source>
</evidence>
<dbReference type="GO" id="GO:0006508">
    <property type="term" value="P:proteolysis"/>
    <property type="evidence" value="ECO:0007669"/>
    <property type="project" value="UniProtKB-KW"/>
</dbReference>
<keyword evidence="9" id="KW-1185">Reference proteome</keyword>
<keyword evidence="2 5" id="KW-0645">Protease</keyword>
<feature type="signal peptide" evidence="6">
    <location>
        <begin position="1"/>
        <end position="21"/>
    </location>
</feature>
<feature type="active site" description="Charge relay system" evidence="5">
    <location>
        <position position="160"/>
    </location>
</feature>
<organism evidence="8 9">
    <name type="scientific">Dyella nitratireducens</name>
    <dbReference type="NCBI Taxonomy" id="1849580"/>
    <lineage>
        <taxon>Bacteria</taxon>
        <taxon>Pseudomonadati</taxon>
        <taxon>Pseudomonadota</taxon>
        <taxon>Gammaproteobacteria</taxon>
        <taxon>Lysobacterales</taxon>
        <taxon>Rhodanobacteraceae</taxon>
        <taxon>Dyella</taxon>
    </lineage>
</organism>
<dbReference type="GO" id="GO:0008233">
    <property type="term" value="F:peptidase activity"/>
    <property type="evidence" value="ECO:0007669"/>
    <property type="project" value="UniProtKB-KW"/>
</dbReference>
<comment type="similarity">
    <text evidence="1 5">Belongs to the peptidase S8 family.</text>
</comment>
<keyword evidence="6" id="KW-0732">Signal</keyword>